<dbReference type="OrthoDB" id="3269446at2759"/>
<protein>
    <submittedName>
        <fullName evidence="2">Uncharacterized protein</fullName>
    </submittedName>
</protein>
<feature type="transmembrane region" description="Helical" evidence="1">
    <location>
        <begin position="220"/>
        <end position="241"/>
    </location>
</feature>
<evidence type="ECO:0000313" key="2">
    <source>
        <dbReference type="EMBL" id="TBU28337.1"/>
    </source>
</evidence>
<accession>A0A4Q9MML9</accession>
<gene>
    <name evidence="2" type="ORF">BD311DRAFT_758458</name>
</gene>
<dbReference type="EMBL" id="ML143422">
    <property type="protein sequence ID" value="TBU28337.1"/>
    <property type="molecule type" value="Genomic_DNA"/>
</dbReference>
<dbReference type="AlphaFoldDB" id="A0A4Q9MML9"/>
<keyword evidence="1" id="KW-0812">Transmembrane</keyword>
<keyword evidence="1" id="KW-0472">Membrane</keyword>
<keyword evidence="1" id="KW-1133">Transmembrane helix</keyword>
<feature type="transmembrane region" description="Helical" evidence="1">
    <location>
        <begin position="12"/>
        <end position="37"/>
    </location>
</feature>
<sequence length="356" mass="39431">MADKFPIDVAQIVALFLESMFYGLYLVSFGMCMYTMLLKSRSRHRQRTVFLVVALLLFIFATLDVALLLRHVLDAFVWYHGPGGAIGEFSDISYWVNAMKTVNYVAQTSIADGMLIYRCYIVYGGNWLVPVPLCILWIAGMIVEAFTCYIEFTLHSDAFLNAGQLTPFITSTLSITLVLNLIATSMIVYKIWSIERRSRAIFTMSSVASGTEGLRRAMRIIIESGLMYSVGVIVFFVVYLANNNAQYGVSDCVVQIIGISFNLIIIRIDQGKSVESSYPPNTLQMTSAGSRSGTFPAFRFTRRTGTHSSITDVDERDIVGRDHPIAMVSFGGTSSSPDKYCESASGTLVKVDPVAV</sequence>
<evidence type="ECO:0000256" key="1">
    <source>
        <dbReference type="SAM" id="Phobius"/>
    </source>
</evidence>
<dbReference type="Proteomes" id="UP000292957">
    <property type="component" value="Unassembled WGS sequence"/>
</dbReference>
<organism evidence="2">
    <name type="scientific">Dichomitus squalens</name>
    <dbReference type="NCBI Taxonomy" id="114155"/>
    <lineage>
        <taxon>Eukaryota</taxon>
        <taxon>Fungi</taxon>
        <taxon>Dikarya</taxon>
        <taxon>Basidiomycota</taxon>
        <taxon>Agaricomycotina</taxon>
        <taxon>Agaricomycetes</taxon>
        <taxon>Polyporales</taxon>
        <taxon>Polyporaceae</taxon>
        <taxon>Dichomitus</taxon>
    </lineage>
</organism>
<feature type="transmembrane region" description="Helical" evidence="1">
    <location>
        <begin position="247"/>
        <end position="266"/>
    </location>
</feature>
<proteinExistence type="predicted"/>
<name>A0A4Q9MML9_9APHY</name>
<reference evidence="2" key="1">
    <citation type="submission" date="2019-01" db="EMBL/GenBank/DDBJ databases">
        <title>Draft genome sequences of three monokaryotic isolates of the white-rot basidiomycete fungus Dichomitus squalens.</title>
        <authorList>
            <consortium name="DOE Joint Genome Institute"/>
            <person name="Lopez S.C."/>
            <person name="Andreopoulos B."/>
            <person name="Pangilinan J."/>
            <person name="Lipzen A."/>
            <person name="Riley R."/>
            <person name="Ahrendt S."/>
            <person name="Ng V."/>
            <person name="Barry K."/>
            <person name="Daum C."/>
            <person name="Grigoriev I.V."/>
            <person name="Hilden K.S."/>
            <person name="Makela M.R."/>
            <person name="de Vries R.P."/>
        </authorList>
    </citation>
    <scope>NUCLEOTIDE SEQUENCE [LARGE SCALE GENOMIC DNA]</scope>
    <source>
        <strain evidence="2">OM18370.1</strain>
    </source>
</reference>
<feature type="transmembrane region" description="Helical" evidence="1">
    <location>
        <begin position="49"/>
        <end position="69"/>
    </location>
</feature>
<feature type="transmembrane region" description="Helical" evidence="1">
    <location>
        <begin position="168"/>
        <end position="189"/>
    </location>
</feature>